<reference evidence="3" key="1">
    <citation type="submission" date="2021-01" db="EMBL/GenBank/DDBJ databases">
        <title>Adiantum capillus-veneris genome.</title>
        <authorList>
            <person name="Fang Y."/>
            <person name="Liao Q."/>
        </authorList>
    </citation>
    <scope>NUCLEOTIDE SEQUENCE</scope>
    <source>
        <strain evidence="3">H3</strain>
        <tissue evidence="3">Leaf</tissue>
    </source>
</reference>
<dbReference type="Pfam" id="PF06320">
    <property type="entry name" value="GCN5L1"/>
    <property type="match status" value="1"/>
</dbReference>
<evidence type="ECO:0000313" key="4">
    <source>
        <dbReference type="Proteomes" id="UP000886520"/>
    </source>
</evidence>
<evidence type="ECO:0000256" key="2">
    <source>
        <dbReference type="ARBA" id="ARBA00019577"/>
    </source>
</evidence>
<proteinExistence type="inferred from homology"/>
<evidence type="ECO:0000256" key="1">
    <source>
        <dbReference type="ARBA" id="ARBA00007133"/>
    </source>
</evidence>
<dbReference type="AlphaFoldDB" id="A0A9D4U337"/>
<protein>
    <recommendedName>
        <fullName evidence="2">Biogenesis of lysosome-related organelles complex 1 subunit 1</fullName>
    </recommendedName>
</protein>
<name>A0A9D4U337_ADICA</name>
<dbReference type="OrthoDB" id="20018at2759"/>
<sequence>FDLQLHIHKKIPKDAVIDRCVSCLLFQMAGIEAALTSMMQEHALRRSQAKERAEKAKQDALATTIVVANLLVETLNGDVHKSFQDEKRIASEAQALAVTVQRFSKQTKQWISMVNEFDMALKEVGDFENWIKIIEYDCESIANAIRHVSLIAGRPSYS</sequence>
<dbReference type="GO" id="GO:0031083">
    <property type="term" value="C:BLOC-1 complex"/>
    <property type="evidence" value="ECO:0007669"/>
    <property type="project" value="InterPro"/>
</dbReference>
<evidence type="ECO:0000313" key="3">
    <source>
        <dbReference type="EMBL" id="KAI5060711.1"/>
    </source>
</evidence>
<dbReference type="GO" id="GO:0016197">
    <property type="term" value="P:endosomal transport"/>
    <property type="evidence" value="ECO:0007669"/>
    <property type="project" value="TreeGrafter"/>
</dbReference>
<dbReference type="EMBL" id="JABFUD020000024">
    <property type="protein sequence ID" value="KAI5060711.1"/>
    <property type="molecule type" value="Genomic_DNA"/>
</dbReference>
<keyword evidence="4" id="KW-1185">Reference proteome</keyword>
<dbReference type="Proteomes" id="UP000886520">
    <property type="component" value="Chromosome 24"/>
</dbReference>
<gene>
    <name evidence="3" type="ORF">GOP47_0025131</name>
</gene>
<dbReference type="PANTHER" id="PTHR13073:SF0">
    <property type="entry name" value="BIOGENESIS OF LYSOSOME-RELATED ORGANELLES COMPLEX 1 SUBUNIT 1"/>
    <property type="match status" value="1"/>
</dbReference>
<comment type="similarity">
    <text evidence="1">Belongs to the BLOC1S1 family.</text>
</comment>
<dbReference type="PANTHER" id="PTHR13073">
    <property type="entry name" value="BLOC-1 COMPLEX SUBUNIT 1"/>
    <property type="match status" value="1"/>
</dbReference>
<feature type="non-terminal residue" evidence="3">
    <location>
        <position position="158"/>
    </location>
</feature>
<dbReference type="InterPro" id="IPR009395">
    <property type="entry name" value="BLOC1S1"/>
</dbReference>
<accession>A0A9D4U337</accession>
<comment type="caution">
    <text evidence="3">The sequence shown here is derived from an EMBL/GenBank/DDBJ whole genome shotgun (WGS) entry which is preliminary data.</text>
</comment>
<organism evidence="3 4">
    <name type="scientific">Adiantum capillus-veneris</name>
    <name type="common">Maidenhair fern</name>
    <dbReference type="NCBI Taxonomy" id="13818"/>
    <lineage>
        <taxon>Eukaryota</taxon>
        <taxon>Viridiplantae</taxon>
        <taxon>Streptophyta</taxon>
        <taxon>Embryophyta</taxon>
        <taxon>Tracheophyta</taxon>
        <taxon>Polypodiopsida</taxon>
        <taxon>Polypodiidae</taxon>
        <taxon>Polypodiales</taxon>
        <taxon>Pteridineae</taxon>
        <taxon>Pteridaceae</taxon>
        <taxon>Vittarioideae</taxon>
        <taxon>Adiantum</taxon>
    </lineage>
</organism>